<name>A0ABM8G2M8_9CELL</name>
<feature type="transmembrane region" description="Helical" evidence="1">
    <location>
        <begin position="60"/>
        <end position="78"/>
    </location>
</feature>
<protein>
    <submittedName>
        <fullName evidence="2">Membrane protein</fullName>
    </submittedName>
</protein>
<gene>
    <name evidence="2" type="ORF">GCM10025865_16160</name>
</gene>
<sequence>MPATLNLAASAAVALAGLVHVAIFLMESVFWGRPQVHGRFGVRDGSDAETVRPWAFNQGFYNLLLAVVAFVGVAVGQVDAHTEPSTGAAGVGMALGAVSVMLGAAIVLVLSDRRMGRPAAVQGFFPLLAVVLIFV</sequence>
<feature type="transmembrane region" description="Helical" evidence="1">
    <location>
        <begin position="90"/>
        <end position="110"/>
    </location>
</feature>
<feature type="transmembrane region" description="Helical" evidence="1">
    <location>
        <begin position="6"/>
        <end position="25"/>
    </location>
</feature>
<keyword evidence="3" id="KW-1185">Reference proteome</keyword>
<dbReference type="Proteomes" id="UP001321475">
    <property type="component" value="Chromosome"/>
</dbReference>
<organism evidence="2 3">
    <name type="scientific">Paraoerskovia sediminicola</name>
    <dbReference type="NCBI Taxonomy" id="1138587"/>
    <lineage>
        <taxon>Bacteria</taxon>
        <taxon>Bacillati</taxon>
        <taxon>Actinomycetota</taxon>
        <taxon>Actinomycetes</taxon>
        <taxon>Micrococcales</taxon>
        <taxon>Cellulomonadaceae</taxon>
        <taxon>Paraoerskovia</taxon>
    </lineage>
</organism>
<accession>A0ABM8G2M8</accession>
<evidence type="ECO:0000313" key="2">
    <source>
        <dbReference type="EMBL" id="BDZ42317.1"/>
    </source>
</evidence>
<keyword evidence="1" id="KW-0472">Membrane</keyword>
<evidence type="ECO:0000256" key="1">
    <source>
        <dbReference type="SAM" id="Phobius"/>
    </source>
</evidence>
<dbReference type="EMBL" id="AP027729">
    <property type="protein sequence ID" value="BDZ42317.1"/>
    <property type="molecule type" value="Genomic_DNA"/>
</dbReference>
<dbReference type="RefSeq" id="WP_286219306.1">
    <property type="nucleotide sequence ID" value="NZ_AP027729.1"/>
</dbReference>
<proteinExistence type="predicted"/>
<evidence type="ECO:0000313" key="3">
    <source>
        <dbReference type="Proteomes" id="UP001321475"/>
    </source>
</evidence>
<reference evidence="3" key="1">
    <citation type="journal article" date="2019" name="Int. J. Syst. Evol. Microbiol.">
        <title>The Global Catalogue of Microorganisms (GCM) 10K type strain sequencing project: providing services to taxonomists for standard genome sequencing and annotation.</title>
        <authorList>
            <consortium name="The Broad Institute Genomics Platform"/>
            <consortium name="The Broad Institute Genome Sequencing Center for Infectious Disease"/>
            <person name="Wu L."/>
            <person name="Ma J."/>
        </authorList>
    </citation>
    <scope>NUCLEOTIDE SEQUENCE [LARGE SCALE GENOMIC DNA]</scope>
    <source>
        <strain evidence="3">NBRC 108565</strain>
    </source>
</reference>
<dbReference type="InterPro" id="IPR009732">
    <property type="entry name" value="DUF1304"/>
</dbReference>
<dbReference type="Pfam" id="PF06993">
    <property type="entry name" value="DUF1304"/>
    <property type="match status" value="1"/>
</dbReference>
<keyword evidence="1" id="KW-0812">Transmembrane</keyword>
<keyword evidence="1" id="KW-1133">Transmembrane helix</keyword>